<proteinExistence type="predicted"/>
<gene>
    <name evidence="2" type="ORF">BHAOGJBA_5194</name>
</gene>
<accession>A0AAV4ZUW8</accession>
<keyword evidence="3" id="KW-1185">Reference proteome</keyword>
<sequence length="94" mass="10434">MAERVVAEPDEGRRALAAGYLHGRTLEEALAAWRSDYDAPTYRERRTRLARLGTMIRRLAAEAEARADAVADVSSQRQRARTGGRPAELPGRQS</sequence>
<feature type="region of interest" description="Disordered" evidence="1">
    <location>
        <begin position="67"/>
        <end position="94"/>
    </location>
</feature>
<reference evidence="2" key="2">
    <citation type="submission" date="2021-08" db="EMBL/GenBank/DDBJ databases">
        <authorList>
            <person name="Tani A."/>
            <person name="Ola A."/>
            <person name="Ogura Y."/>
            <person name="Katsura K."/>
            <person name="Hayashi T."/>
        </authorList>
    </citation>
    <scope>NUCLEOTIDE SEQUENCE</scope>
    <source>
        <strain evidence="2">DSM 16372</strain>
    </source>
</reference>
<protein>
    <submittedName>
        <fullName evidence="2">Uncharacterized protein</fullName>
    </submittedName>
</protein>
<comment type="caution">
    <text evidence="2">The sequence shown here is derived from an EMBL/GenBank/DDBJ whole genome shotgun (WGS) entry which is preliminary data.</text>
</comment>
<evidence type="ECO:0000313" key="3">
    <source>
        <dbReference type="Proteomes" id="UP001055247"/>
    </source>
</evidence>
<evidence type="ECO:0000313" key="2">
    <source>
        <dbReference type="EMBL" id="GJD91646.1"/>
    </source>
</evidence>
<dbReference type="EMBL" id="BPQO01000029">
    <property type="protein sequence ID" value="GJD91646.1"/>
    <property type="molecule type" value="Genomic_DNA"/>
</dbReference>
<name>A0AAV4ZUW8_9HYPH</name>
<evidence type="ECO:0000256" key="1">
    <source>
        <dbReference type="SAM" id="MobiDB-lite"/>
    </source>
</evidence>
<reference evidence="2" key="1">
    <citation type="journal article" date="2016" name="Front. Microbiol.">
        <title>Genome Sequence of the Piezophilic, Mesophilic Sulfate-Reducing Bacterium Desulfovibrio indicus J2T.</title>
        <authorList>
            <person name="Cao J."/>
            <person name="Maignien L."/>
            <person name="Shao Z."/>
            <person name="Alain K."/>
            <person name="Jebbar M."/>
        </authorList>
    </citation>
    <scope>NUCLEOTIDE SEQUENCE</scope>
    <source>
        <strain evidence="2">DSM 16372</strain>
    </source>
</reference>
<dbReference type="AlphaFoldDB" id="A0AAV4ZUW8"/>
<organism evidence="2 3">
    <name type="scientific">Methylobacterium hispanicum</name>
    <dbReference type="NCBI Taxonomy" id="270350"/>
    <lineage>
        <taxon>Bacteria</taxon>
        <taxon>Pseudomonadati</taxon>
        <taxon>Pseudomonadota</taxon>
        <taxon>Alphaproteobacteria</taxon>
        <taxon>Hyphomicrobiales</taxon>
        <taxon>Methylobacteriaceae</taxon>
        <taxon>Methylobacterium</taxon>
    </lineage>
</organism>
<dbReference type="Proteomes" id="UP001055247">
    <property type="component" value="Unassembled WGS sequence"/>
</dbReference>
<dbReference type="RefSeq" id="WP_238231683.1">
    <property type="nucleotide sequence ID" value="NZ_BPQO01000029.1"/>
</dbReference>